<feature type="domain" description="EAL" evidence="1">
    <location>
        <begin position="1"/>
        <end position="239"/>
    </location>
</feature>
<dbReference type="PANTHER" id="PTHR33121:SF70">
    <property type="entry name" value="SIGNALING PROTEIN YKOW"/>
    <property type="match status" value="1"/>
</dbReference>
<evidence type="ECO:0000259" key="1">
    <source>
        <dbReference type="PROSITE" id="PS50883"/>
    </source>
</evidence>
<dbReference type="OrthoDB" id="9805474at2"/>
<dbReference type="SUPFAM" id="SSF141868">
    <property type="entry name" value="EAL domain-like"/>
    <property type="match status" value="1"/>
</dbReference>
<evidence type="ECO:0000313" key="2">
    <source>
        <dbReference type="EMBL" id="PVY59438.1"/>
    </source>
</evidence>
<dbReference type="InterPro" id="IPR035919">
    <property type="entry name" value="EAL_sf"/>
</dbReference>
<dbReference type="EMBL" id="QEKK01000002">
    <property type="protein sequence ID" value="PVY59438.1"/>
    <property type="molecule type" value="Genomic_DNA"/>
</dbReference>
<dbReference type="PANTHER" id="PTHR33121">
    <property type="entry name" value="CYCLIC DI-GMP PHOSPHODIESTERASE PDEF"/>
    <property type="match status" value="1"/>
</dbReference>
<dbReference type="SMART" id="SM00052">
    <property type="entry name" value="EAL"/>
    <property type="match status" value="1"/>
</dbReference>
<dbReference type="Gene3D" id="3.20.20.450">
    <property type="entry name" value="EAL domain"/>
    <property type="match status" value="1"/>
</dbReference>
<evidence type="ECO:0000313" key="3">
    <source>
        <dbReference type="Proteomes" id="UP000245778"/>
    </source>
</evidence>
<dbReference type="InterPro" id="IPR001633">
    <property type="entry name" value="EAL_dom"/>
</dbReference>
<gene>
    <name evidence="2" type="ORF">C7373_102424</name>
</gene>
<dbReference type="GO" id="GO:0071111">
    <property type="term" value="F:cyclic-guanylate-specific phosphodiesterase activity"/>
    <property type="evidence" value="ECO:0007669"/>
    <property type="project" value="InterPro"/>
</dbReference>
<accession>A0A2U1CET1</accession>
<reference evidence="2 3" key="1">
    <citation type="submission" date="2018-04" db="EMBL/GenBank/DDBJ databases">
        <title>Genomic Encyclopedia of Type Strains, Phase IV (KMG-IV): sequencing the most valuable type-strain genomes for metagenomic binning, comparative biology and taxonomic classification.</title>
        <authorList>
            <person name="Goeker M."/>
        </authorList>
    </citation>
    <scope>NUCLEOTIDE SEQUENCE [LARGE SCALE GENOMIC DNA]</scope>
    <source>
        <strain evidence="2 3">DSM 26588</strain>
    </source>
</reference>
<dbReference type="Pfam" id="PF00563">
    <property type="entry name" value="EAL"/>
    <property type="match status" value="1"/>
</dbReference>
<dbReference type="AlphaFoldDB" id="A0A2U1CET1"/>
<organism evidence="2 3">
    <name type="scientific">Intestinimonas butyriciproducens</name>
    <dbReference type="NCBI Taxonomy" id="1297617"/>
    <lineage>
        <taxon>Bacteria</taxon>
        <taxon>Bacillati</taxon>
        <taxon>Bacillota</taxon>
        <taxon>Clostridia</taxon>
        <taxon>Eubacteriales</taxon>
        <taxon>Intestinimonas</taxon>
    </lineage>
</organism>
<dbReference type="Proteomes" id="UP000245778">
    <property type="component" value="Unassembled WGS sequence"/>
</dbReference>
<sequence>MYLQPKVRAENGTVAGAEALVRWEHPEKGFISPATFIPLCEEDGLICQVDLLVFEQVCRCLSKWREAGVEPVPISVNVSRQHFRDPEFLTEYRQLLETWKVPPEWIELEITESIMFSSSEFQYVRDFIQTLHKIGFTCSLDDFGSGYSSLSLLKDLPIDCLKLDRQFIIGRFEERSTRTVIEMIMNLARKLGIMTVAEGVELEEQVSFLREAGCDLIQGFYFSRPLPVEEFERYAFGRSLGAGGEAI</sequence>
<dbReference type="PROSITE" id="PS50883">
    <property type="entry name" value="EAL"/>
    <property type="match status" value="1"/>
</dbReference>
<dbReference type="InterPro" id="IPR050706">
    <property type="entry name" value="Cyclic-di-GMP_PDE-like"/>
</dbReference>
<protein>
    <submittedName>
        <fullName evidence="2">EAL domain-containing protein (Putative c-di-GMP-specific phosphodiesterase class I)</fullName>
    </submittedName>
</protein>
<proteinExistence type="predicted"/>
<name>A0A2U1CET1_9FIRM</name>
<comment type="caution">
    <text evidence="2">The sequence shown here is derived from an EMBL/GenBank/DDBJ whole genome shotgun (WGS) entry which is preliminary data.</text>
</comment>
<dbReference type="CDD" id="cd01948">
    <property type="entry name" value="EAL"/>
    <property type="match status" value="1"/>
</dbReference>